<dbReference type="HOGENOM" id="CLU_3315222_0_0_3"/>
<dbReference type="STRING" id="59922.P9303_03831"/>
<dbReference type="Proteomes" id="UP000002274">
    <property type="component" value="Chromosome"/>
</dbReference>
<protein>
    <submittedName>
        <fullName evidence="1">Uncharacterized protein</fullName>
    </submittedName>
</protein>
<gene>
    <name evidence="1" type="ordered locus">P9303_03831</name>
</gene>
<accession>A2C6M5</accession>
<proteinExistence type="predicted"/>
<name>A2C6M5_PROM3</name>
<reference evidence="1 2" key="1">
    <citation type="journal article" date="2007" name="PLoS Genet.">
        <title>Patterns and implications of gene gain and loss in the evolution of Prochlorococcus.</title>
        <authorList>
            <person name="Kettler G.C."/>
            <person name="Martiny A.C."/>
            <person name="Huang K."/>
            <person name="Zucker J."/>
            <person name="Coleman M.L."/>
            <person name="Rodrigue S."/>
            <person name="Chen F."/>
            <person name="Lapidus A."/>
            <person name="Ferriera S."/>
            <person name="Johnson J."/>
            <person name="Steglich C."/>
            <person name="Church G.M."/>
            <person name="Richardson P."/>
            <person name="Chisholm S.W."/>
        </authorList>
    </citation>
    <scope>NUCLEOTIDE SEQUENCE [LARGE SCALE GENOMIC DNA]</scope>
    <source>
        <strain evidence="1 2">MIT 9303</strain>
    </source>
</reference>
<organism evidence="1 2">
    <name type="scientific">Prochlorococcus marinus (strain MIT 9303)</name>
    <dbReference type="NCBI Taxonomy" id="59922"/>
    <lineage>
        <taxon>Bacteria</taxon>
        <taxon>Bacillati</taxon>
        <taxon>Cyanobacteriota</taxon>
        <taxon>Cyanophyceae</taxon>
        <taxon>Synechococcales</taxon>
        <taxon>Prochlorococcaceae</taxon>
        <taxon>Prochlorococcus</taxon>
    </lineage>
</organism>
<sequence length="39" mass="4115">MQAPNPGIGYGIAQRTGISFKTDHLVNSVGLGWLFGIVV</sequence>
<evidence type="ECO:0000313" key="2">
    <source>
        <dbReference type="Proteomes" id="UP000002274"/>
    </source>
</evidence>
<dbReference type="AlphaFoldDB" id="A2C6M5"/>
<evidence type="ECO:0000313" key="1">
    <source>
        <dbReference type="EMBL" id="ABM77135.1"/>
    </source>
</evidence>
<dbReference type="EMBL" id="CP000554">
    <property type="protein sequence ID" value="ABM77135.1"/>
    <property type="molecule type" value="Genomic_DNA"/>
</dbReference>
<dbReference type="KEGG" id="pmf:P9303_03831"/>